<accession>A0A2T5J9G9</accession>
<keyword evidence="1" id="KW-0812">Transmembrane</keyword>
<evidence type="ECO:0000256" key="1">
    <source>
        <dbReference type="SAM" id="Phobius"/>
    </source>
</evidence>
<evidence type="ECO:0000313" key="3">
    <source>
        <dbReference type="EMBL" id="PTQ96720.1"/>
    </source>
</evidence>
<sequence>MALNYIWVAFFIIAFFIALIKLIFLGDTTVFSQLVDGMFSSSKTAVMDIALPLTGAMALWLGIMNIAERAGGIRLLSRIVGPFFSRLFPEVPKDHPAVGQMLMNFSANLLGLDNAATPLGLKAIASLQELNPDKETASNAEIMFLVLHTSGLQLLPVTIIAQRAILNAHNPTDVFIPCIIGTYVATLAGILVVAFKQKINLLDKVVLTWLGGMTAFITLVVYYFSQLPPATIQKVSGIVSPLLLFTIPVVFIIGGLIKKINIFSAFIDGAQTAFETSIKIIPYLVAMLVGISVFRTCGAMDYMNDGFRWLVSRASLDTRFVDAMPVAYLKPLSGSGSKAMMIDTMKTYGPDSFAGRLGCIFNGSADTTFYIVALYFGSVGIKNSRYAIPAGLIADLAGIIAAILVAYLFFGRMH</sequence>
<dbReference type="EMBL" id="QAOQ01000004">
    <property type="protein sequence ID" value="PTQ96720.1"/>
    <property type="molecule type" value="Genomic_DNA"/>
</dbReference>
<reference evidence="3 4" key="1">
    <citation type="submission" date="2018-04" db="EMBL/GenBank/DDBJ databases">
        <title>Genomic Encyclopedia of Archaeal and Bacterial Type Strains, Phase II (KMG-II): from individual species to whole genera.</title>
        <authorList>
            <person name="Goeker M."/>
        </authorList>
    </citation>
    <scope>NUCLEOTIDE SEQUENCE [LARGE SCALE GENOMIC DNA]</scope>
    <source>
        <strain evidence="3 4">DSM 26809</strain>
    </source>
</reference>
<dbReference type="Pfam" id="PF07670">
    <property type="entry name" value="Gate"/>
    <property type="match status" value="2"/>
</dbReference>
<feature type="transmembrane region" description="Helical" evidence="1">
    <location>
        <begin position="45"/>
        <end position="67"/>
    </location>
</feature>
<organism evidence="3 4">
    <name type="scientific">Mucilaginibacter yixingensis</name>
    <dbReference type="NCBI Taxonomy" id="1295612"/>
    <lineage>
        <taxon>Bacteria</taxon>
        <taxon>Pseudomonadati</taxon>
        <taxon>Bacteroidota</taxon>
        <taxon>Sphingobacteriia</taxon>
        <taxon>Sphingobacteriales</taxon>
        <taxon>Sphingobacteriaceae</taxon>
        <taxon>Mucilaginibacter</taxon>
    </lineage>
</organism>
<feature type="transmembrane region" description="Helical" evidence="1">
    <location>
        <begin position="206"/>
        <end position="225"/>
    </location>
</feature>
<feature type="transmembrane region" description="Helical" evidence="1">
    <location>
        <begin position="386"/>
        <end position="410"/>
    </location>
</feature>
<dbReference type="InterPro" id="IPR011415">
    <property type="entry name" value="SpmA_SpmB"/>
</dbReference>
<name>A0A2T5J9G9_9SPHI</name>
<comment type="caution">
    <text evidence="3">The sequence shown here is derived from an EMBL/GenBank/DDBJ whole genome shotgun (WGS) entry which is preliminary data.</text>
</comment>
<feature type="domain" description="Nucleoside transporter/FeoB GTPase Gate" evidence="2">
    <location>
        <begin position="278"/>
        <end position="382"/>
    </location>
</feature>
<dbReference type="Proteomes" id="UP000244168">
    <property type="component" value="Unassembled WGS sequence"/>
</dbReference>
<feature type="transmembrane region" description="Helical" evidence="1">
    <location>
        <begin position="280"/>
        <end position="303"/>
    </location>
</feature>
<evidence type="ECO:0000313" key="4">
    <source>
        <dbReference type="Proteomes" id="UP000244168"/>
    </source>
</evidence>
<dbReference type="GO" id="GO:0005886">
    <property type="term" value="C:plasma membrane"/>
    <property type="evidence" value="ECO:0007669"/>
    <property type="project" value="TreeGrafter"/>
</dbReference>
<dbReference type="OrthoDB" id="9805623at2"/>
<feature type="domain" description="Nucleoside transporter/FeoB GTPase Gate" evidence="2">
    <location>
        <begin position="53"/>
        <end position="160"/>
    </location>
</feature>
<protein>
    <submittedName>
        <fullName evidence="3">Spore maturation protein SpmA</fullName>
    </submittedName>
</protein>
<dbReference type="AlphaFoldDB" id="A0A2T5J9G9"/>
<dbReference type="InterPro" id="IPR011642">
    <property type="entry name" value="Gate_dom"/>
</dbReference>
<dbReference type="PANTHER" id="PTHR35793:SF2">
    <property type="entry name" value="INNER MEMBRANE PROTEIN YJIG"/>
    <property type="match status" value="1"/>
</dbReference>
<keyword evidence="1" id="KW-1133">Transmembrane helix</keyword>
<dbReference type="RefSeq" id="WP_107828674.1">
    <property type="nucleotide sequence ID" value="NZ_CP160205.1"/>
</dbReference>
<proteinExistence type="predicted"/>
<keyword evidence="4" id="KW-1185">Reference proteome</keyword>
<feature type="transmembrane region" description="Helical" evidence="1">
    <location>
        <begin position="174"/>
        <end position="194"/>
    </location>
</feature>
<feature type="transmembrane region" description="Helical" evidence="1">
    <location>
        <begin position="237"/>
        <end position="257"/>
    </location>
</feature>
<dbReference type="PANTHER" id="PTHR35793">
    <property type="entry name" value="INNER MEMBRANE PROTEIN YJIG"/>
    <property type="match status" value="1"/>
</dbReference>
<keyword evidence="1" id="KW-0472">Membrane</keyword>
<gene>
    <name evidence="3" type="ORF">C8P68_104208</name>
</gene>
<feature type="transmembrane region" description="Helical" evidence="1">
    <location>
        <begin position="5"/>
        <end position="25"/>
    </location>
</feature>
<dbReference type="InterPro" id="IPR052549">
    <property type="entry name" value="SpmB"/>
</dbReference>
<evidence type="ECO:0000259" key="2">
    <source>
        <dbReference type="Pfam" id="PF07670"/>
    </source>
</evidence>
<dbReference type="PIRSF" id="PIRSF036542">
    <property type="entry name" value="SpmA_SpmB"/>
    <property type="match status" value="1"/>
</dbReference>